<keyword evidence="6 13" id="KW-0964">Secreted</keyword>
<dbReference type="Pfam" id="PF07731">
    <property type="entry name" value="Cu-oxidase_2"/>
    <property type="match status" value="1"/>
</dbReference>
<dbReference type="InterPro" id="IPR034285">
    <property type="entry name" value="CuRO_2_LCC"/>
</dbReference>
<dbReference type="EMBL" id="PDCK01000044">
    <property type="protein sequence ID" value="PRQ24546.1"/>
    <property type="molecule type" value="Genomic_DNA"/>
</dbReference>
<dbReference type="Gene3D" id="2.60.40.420">
    <property type="entry name" value="Cupredoxins - blue copper proteins"/>
    <property type="match status" value="3"/>
</dbReference>
<dbReference type="Pfam" id="PF00394">
    <property type="entry name" value="Cu-oxidase"/>
    <property type="match status" value="1"/>
</dbReference>
<dbReference type="InterPro" id="IPR033138">
    <property type="entry name" value="Cu_oxidase_CS"/>
</dbReference>
<dbReference type="InterPro" id="IPR008972">
    <property type="entry name" value="Cupredoxin"/>
</dbReference>
<keyword evidence="11" id="KW-0325">Glycoprotein</keyword>
<sequence length="597" mass="67488">MKHQKTCPLSTTDQLLVFLFLIVQFLSLLVQAEVHYYDFVVREKNYTRLCETKSILVVNDSFPGPEIRVHKGDTVYVNVHNQGDYAFTIHWHGIKQPRNPWSDGPSYITQCPIPPGTNFTYEVLLSIEEGTVWWHAHSDWTRATVHGAFVILPAIGTTFPFPQPDEDEVLVIASWYTGDIKELIDESIQNGTDLPHSDAYTLNGQPGDFCACSNGTAYRRVVDYGKTYLLRIVNGNMNAEHFFAVAEHSLTVVGLDGAYIKPINTAYIVISPGQTMDVLLVANQSLGQYYMAIRQYSSENIAVTRFDHANVTAILEYRGDYTYETFPVFPSTLPMYLDKAAALNFTYQLRSLATPEYPVNVPLDITTRMYITASMNVLPCDHAGCEITENIASSLNNVSWVDTKPTTNVLEAYYRNISGAYESNFPDQPPLFYNFTADSIADYYDYTAQGTKVKVLNYNESVEIVFQGTNVMDGSVNHPMHLHGYSFYVVGYGFGNFDNETDPKGYNLVDPPKVTTFGVPKRGWLAIRFKATNPGVWFWHCHFERHLTWGMDTAFIVKNGGTPETSIREPPTYMPPCIIPLNSRVHSYGEFIEEKIE</sequence>
<keyword evidence="5 13" id="KW-0052">Apoplast</keyword>
<evidence type="ECO:0000256" key="5">
    <source>
        <dbReference type="ARBA" id="ARBA00022523"/>
    </source>
</evidence>
<gene>
    <name evidence="17" type="ORF">RchiOBHm_Chr6g0273631</name>
</gene>
<evidence type="ECO:0000256" key="1">
    <source>
        <dbReference type="ARBA" id="ARBA00000349"/>
    </source>
</evidence>
<dbReference type="InterPro" id="IPR011707">
    <property type="entry name" value="Cu-oxidase-like_N"/>
</dbReference>
<evidence type="ECO:0000256" key="9">
    <source>
        <dbReference type="ARBA" id="ARBA00023002"/>
    </source>
</evidence>
<comment type="function">
    <text evidence="13">Lignin degradation and detoxification of lignin-derived products.</text>
</comment>
<comment type="subcellular location">
    <subcellularLocation>
        <location evidence="2 13">Secreted</location>
        <location evidence="2 13">Extracellular space</location>
        <location evidence="2 13">Apoplast</location>
    </subcellularLocation>
</comment>
<dbReference type="AlphaFoldDB" id="A0A2P6PRL5"/>
<proteinExistence type="inferred from homology"/>
<feature type="domain" description="Plastocyanin-like" evidence="14">
    <location>
        <begin position="167"/>
        <end position="319"/>
    </location>
</feature>
<evidence type="ECO:0000256" key="12">
    <source>
        <dbReference type="ARBA" id="ARBA00023185"/>
    </source>
</evidence>
<comment type="similarity">
    <text evidence="3 13">Belongs to the multicopper oxidase family.</text>
</comment>
<name>A0A2P6PRL5_ROSCH</name>
<evidence type="ECO:0000256" key="13">
    <source>
        <dbReference type="RuleBase" id="RU361119"/>
    </source>
</evidence>
<evidence type="ECO:0000256" key="11">
    <source>
        <dbReference type="ARBA" id="ARBA00023180"/>
    </source>
</evidence>
<dbReference type="PANTHER" id="PTHR11709">
    <property type="entry name" value="MULTI-COPPER OXIDASE"/>
    <property type="match status" value="1"/>
</dbReference>
<comment type="cofactor">
    <cofactor evidence="13">
        <name>Cu cation</name>
        <dbReference type="ChEBI" id="CHEBI:23378"/>
    </cofactor>
    <text evidence="13">Binds 4 Cu cations per monomer.</text>
</comment>
<dbReference type="OrthoDB" id="2121828at2759"/>
<comment type="catalytic activity">
    <reaction evidence="1 13">
        <text>4 hydroquinone + O2 = 4 benzosemiquinone + 2 H2O</text>
        <dbReference type="Rhea" id="RHEA:11276"/>
        <dbReference type="ChEBI" id="CHEBI:15377"/>
        <dbReference type="ChEBI" id="CHEBI:15379"/>
        <dbReference type="ChEBI" id="CHEBI:17594"/>
        <dbReference type="ChEBI" id="CHEBI:17977"/>
        <dbReference type="EC" id="1.10.3.2"/>
    </reaction>
</comment>
<dbReference type="InterPro" id="IPR011706">
    <property type="entry name" value="Cu-oxidase_C"/>
</dbReference>
<dbReference type="CDD" id="cd13875">
    <property type="entry name" value="CuRO_2_LCC_plant"/>
    <property type="match status" value="1"/>
</dbReference>
<dbReference type="GO" id="GO:0048046">
    <property type="term" value="C:apoplast"/>
    <property type="evidence" value="ECO:0007669"/>
    <property type="project" value="UniProtKB-SubCell"/>
</dbReference>
<feature type="domain" description="Plastocyanin-like" evidence="15">
    <location>
        <begin position="429"/>
        <end position="559"/>
    </location>
</feature>
<evidence type="ECO:0000256" key="4">
    <source>
        <dbReference type="ARBA" id="ARBA00012297"/>
    </source>
</evidence>
<reference evidence="17 18" key="1">
    <citation type="journal article" date="2018" name="Nat. Genet.">
        <title>The Rosa genome provides new insights in the design of modern roses.</title>
        <authorList>
            <person name="Bendahmane M."/>
        </authorList>
    </citation>
    <scope>NUCLEOTIDE SEQUENCE [LARGE SCALE GENOMIC DNA]</scope>
    <source>
        <strain evidence="18">cv. Old Blush</strain>
    </source>
</reference>
<evidence type="ECO:0000256" key="10">
    <source>
        <dbReference type="ARBA" id="ARBA00023008"/>
    </source>
</evidence>
<accession>A0A2P6PRL5</accession>
<dbReference type="PANTHER" id="PTHR11709:SF261">
    <property type="entry name" value="LACCASE"/>
    <property type="match status" value="1"/>
</dbReference>
<dbReference type="InterPro" id="IPR045087">
    <property type="entry name" value="Cu-oxidase_fam"/>
</dbReference>
<evidence type="ECO:0000256" key="2">
    <source>
        <dbReference type="ARBA" id="ARBA00004271"/>
    </source>
</evidence>
<keyword evidence="7 13" id="KW-0479">Metal-binding</keyword>
<evidence type="ECO:0000256" key="3">
    <source>
        <dbReference type="ARBA" id="ARBA00010609"/>
    </source>
</evidence>
<dbReference type="InterPro" id="IPR001117">
    <property type="entry name" value="Cu-oxidase_2nd"/>
</dbReference>
<evidence type="ECO:0000256" key="7">
    <source>
        <dbReference type="ARBA" id="ARBA00022723"/>
    </source>
</evidence>
<keyword evidence="18" id="KW-1185">Reference proteome</keyword>
<protein>
    <recommendedName>
        <fullName evidence="4 13">Laccase</fullName>
        <ecNumber evidence="4 13">1.10.3.2</ecNumber>
    </recommendedName>
    <alternativeName>
        <fullName evidence="13">Benzenediol:oxygen oxidoreductase</fullName>
    </alternativeName>
    <alternativeName>
        <fullName evidence="13">Diphenol oxidase</fullName>
    </alternativeName>
    <alternativeName>
        <fullName evidence="13">Urishiol oxidase</fullName>
    </alternativeName>
</protein>
<dbReference type="CDD" id="cd13849">
    <property type="entry name" value="CuRO_1_LCC_plant"/>
    <property type="match status" value="1"/>
</dbReference>
<dbReference type="GO" id="GO:0005507">
    <property type="term" value="F:copper ion binding"/>
    <property type="evidence" value="ECO:0007669"/>
    <property type="project" value="InterPro"/>
</dbReference>
<feature type="domain" description="Plastocyanin-like" evidence="16">
    <location>
        <begin position="41"/>
        <end position="153"/>
    </location>
</feature>
<dbReference type="CDD" id="cd13897">
    <property type="entry name" value="CuRO_3_LCC_plant"/>
    <property type="match status" value="1"/>
</dbReference>
<evidence type="ECO:0000259" key="16">
    <source>
        <dbReference type="Pfam" id="PF07732"/>
    </source>
</evidence>
<evidence type="ECO:0000256" key="8">
    <source>
        <dbReference type="ARBA" id="ARBA00022737"/>
    </source>
</evidence>
<organism evidence="17 18">
    <name type="scientific">Rosa chinensis</name>
    <name type="common">China rose</name>
    <dbReference type="NCBI Taxonomy" id="74649"/>
    <lineage>
        <taxon>Eukaryota</taxon>
        <taxon>Viridiplantae</taxon>
        <taxon>Streptophyta</taxon>
        <taxon>Embryophyta</taxon>
        <taxon>Tracheophyta</taxon>
        <taxon>Spermatophyta</taxon>
        <taxon>Magnoliopsida</taxon>
        <taxon>eudicotyledons</taxon>
        <taxon>Gunneridae</taxon>
        <taxon>Pentapetalae</taxon>
        <taxon>rosids</taxon>
        <taxon>fabids</taxon>
        <taxon>Rosales</taxon>
        <taxon>Rosaceae</taxon>
        <taxon>Rosoideae</taxon>
        <taxon>Rosoideae incertae sedis</taxon>
        <taxon>Rosa</taxon>
    </lineage>
</organism>
<keyword evidence="10 13" id="KW-0186">Copper</keyword>
<evidence type="ECO:0000313" key="18">
    <source>
        <dbReference type="Proteomes" id="UP000238479"/>
    </source>
</evidence>
<dbReference type="NCBIfam" id="TIGR03389">
    <property type="entry name" value="laccase"/>
    <property type="match status" value="1"/>
</dbReference>
<evidence type="ECO:0000259" key="14">
    <source>
        <dbReference type="Pfam" id="PF00394"/>
    </source>
</evidence>
<evidence type="ECO:0000259" key="15">
    <source>
        <dbReference type="Pfam" id="PF07731"/>
    </source>
</evidence>
<evidence type="ECO:0000256" key="6">
    <source>
        <dbReference type="ARBA" id="ARBA00022525"/>
    </source>
</evidence>
<keyword evidence="12 13" id="KW-0439">Lignin degradation</keyword>
<evidence type="ECO:0000313" key="17">
    <source>
        <dbReference type="EMBL" id="PRQ24546.1"/>
    </source>
</evidence>
<dbReference type="InterPro" id="IPR034288">
    <property type="entry name" value="CuRO_1_LCC"/>
</dbReference>
<dbReference type="OMA" id="HAGCEIT"/>
<dbReference type="EC" id="1.10.3.2" evidence="4 13"/>
<dbReference type="SUPFAM" id="SSF49503">
    <property type="entry name" value="Cupredoxins"/>
    <property type="match status" value="3"/>
</dbReference>
<dbReference type="Proteomes" id="UP000238479">
    <property type="component" value="Chromosome 6"/>
</dbReference>
<dbReference type="PROSITE" id="PS00080">
    <property type="entry name" value="MULTICOPPER_OXIDASE2"/>
    <property type="match status" value="1"/>
</dbReference>
<keyword evidence="9 13" id="KW-0560">Oxidoreductase</keyword>
<dbReference type="InterPro" id="IPR034289">
    <property type="entry name" value="CuRO_3_LCC"/>
</dbReference>
<dbReference type="Pfam" id="PF07732">
    <property type="entry name" value="Cu-oxidase_3"/>
    <property type="match status" value="1"/>
</dbReference>
<dbReference type="InterPro" id="IPR002355">
    <property type="entry name" value="Cu_oxidase_Cu_BS"/>
</dbReference>
<dbReference type="Gramene" id="PRQ24546">
    <property type="protein sequence ID" value="PRQ24546"/>
    <property type="gene ID" value="RchiOBHm_Chr6g0273631"/>
</dbReference>
<dbReference type="GO" id="GO:0052716">
    <property type="term" value="F:hydroquinone:oxygen oxidoreductase activity"/>
    <property type="evidence" value="ECO:0007669"/>
    <property type="project" value="UniProtKB-EC"/>
</dbReference>
<dbReference type="GO" id="GO:0046274">
    <property type="term" value="P:lignin catabolic process"/>
    <property type="evidence" value="ECO:0007669"/>
    <property type="project" value="UniProtKB-KW"/>
</dbReference>
<dbReference type="PROSITE" id="PS00079">
    <property type="entry name" value="MULTICOPPER_OXIDASE1"/>
    <property type="match status" value="1"/>
</dbReference>
<keyword evidence="8 13" id="KW-0677">Repeat</keyword>
<dbReference type="InterPro" id="IPR017761">
    <property type="entry name" value="Laccase"/>
</dbReference>
<comment type="caution">
    <text evidence="17">The sequence shown here is derived from an EMBL/GenBank/DDBJ whole genome shotgun (WGS) entry which is preliminary data.</text>
</comment>